<dbReference type="PANTHER" id="PTHR30532:SF24">
    <property type="entry name" value="FERRIC ENTEROBACTIN-BINDING PERIPLASMIC PROTEIN FEPB"/>
    <property type="match status" value="1"/>
</dbReference>
<protein>
    <submittedName>
        <fullName evidence="7">Iron(III) dicitrate ABC transporter, periplasmic iron(III) dicitrate-binding protein</fullName>
    </submittedName>
</protein>
<dbReference type="eggNOG" id="COG0614">
    <property type="taxonomic scope" value="Bacteria"/>
</dbReference>
<evidence type="ECO:0000256" key="2">
    <source>
        <dbReference type="ARBA" id="ARBA00008814"/>
    </source>
</evidence>
<organism evidence="7 8">
    <name type="scientific">Acaryochloris marina (strain MBIC 11017)</name>
    <dbReference type="NCBI Taxonomy" id="329726"/>
    <lineage>
        <taxon>Bacteria</taxon>
        <taxon>Bacillati</taxon>
        <taxon>Cyanobacteriota</taxon>
        <taxon>Cyanophyceae</taxon>
        <taxon>Acaryochloridales</taxon>
        <taxon>Acaryochloridaceae</taxon>
        <taxon>Acaryochloris</taxon>
    </lineage>
</organism>
<dbReference type="PROSITE" id="PS50983">
    <property type="entry name" value="FE_B12_PBP"/>
    <property type="match status" value="1"/>
</dbReference>
<dbReference type="KEGG" id="amr:AM1_3397"/>
<dbReference type="InterPro" id="IPR002491">
    <property type="entry name" value="ABC_transptr_periplasmic_BD"/>
</dbReference>
<evidence type="ECO:0000313" key="8">
    <source>
        <dbReference type="Proteomes" id="UP000000268"/>
    </source>
</evidence>
<dbReference type="Gene3D" id="3.40.50.1980">
    <property type="entry name" value="Nitrogenase molybdenum iron protein domain"/>
    <property type="match status" value="2"/>
</dbReference>
<feature type="domain" description="Fe/B12 periplasmic-binding" evidence="6">
    <location>
        <begin position="59"/>
        <end position="356"/>
    </location>
</feature>
<evidence type="ECO:0000256" key="5">
    <source>
        <dbReference type="SAM" id="SignalP"/>
    </source>
</evidence>
<dbReference type="Proteomes" id="UP000000268">
    <property type="component" value="Chromosome"/>
</dbReference>
<evidence type="ECO:0000256" key="4">
    <source>
        <dbReference type="ARBA" id="ARBA00022729"/>
    </source>
</evidence>
<name>B0C044_ACAM1</name>
<dbReference type="GO" id="GO:1901678">
    <property type="term" value="P:iron coordination entity transport"/>
    <property type="evidence" value="ECO:0007669"/>
    <property type="project" value="UniProtKB-ARBA"/>
</dbReference>
<feature type="chain" id="PRO_5002746606" evidence="5">
    <location>
        <begin position="24"/>
        <end position="356"/>
    </location>
</feature>
<dbReference type="CDD" id="cd01146">
    <property type="entry name" value="FhuD"/>
    <property type="match status" value="1"/>
</dbReference>
<dbReference type="Pfam" id="PF01497">
    <property type="entry name" value="Peripla_BP_2"/>
    <property type="match status" value="1"/>
</dbReference>
<dbReference type="HOGENOM" id="CLU_038034_0_2_3"/>
<dbReference type="SUPFAM" id="SSF53807">
    <property type="entry name" value="Helical backbone' metal receptor"/>
    <property type="match status" value="1"/>
</dbReference>
<sequence>MRRHGSRLLKYGLLWTSLLGLMACGNSDLNRNSPDVDNSPCRIVKHDLDQVEVCGQPKTIVVLSSHMLDLLLALGEQPDALAGPIGLVKEDVFQNPAQQIPYLGAQVTTQPVNLGSGQAPSMEKITALKPDLILAEAGRNADSYQLFSKIAPTLLWKDRTAKRKWQTTLKGLAKALGKEEKIQPVIAAYNQEIDQTKKQLAPIAAQYPKVLILGSNDLNSNMNIIPPDSYLGDLFEQLGFQVMTLPDTKGPFVNVPISIEALPQLNEADIIIVLGYNLDAKERPNLKQGSIDKAIESHQSQSIRKSWEENAIAQSLTASKEDRVYFATYYKWNGLNGPTGAKLILEQLRQFLLKDA</sequence>
<keyword evidence="4 5" id="KW-0732">Signal</keyword>
<dbReference type="PROSITE" id="PS51257">
    <property type="entry name" value="PROKAR_LIPOPROTEIN"/>
    <property type="match status" value="1"/>
</dbReference>
<gene>
    <name evidence="7" type="ordered locus">AM1_3397</name>
</gene>
<dbReference type="InterPro" id="IPR051313">
    <property type="entry name" value="Bact_iron-sidero_bind"/>
</dbReference>
<dbReference type="AlphaFoldDB" id="B0C044"/>
<dbReference type="STRING" id="329726.AM1_3397"/>
<comment type="subcellular location">
    <subcellularLocation>
        <location evidence="1">Cell envelope</location>
    </subcellularLocation>
</comment>
<comment type="similarity">
    <text evidence="2">Belongs to the bacterial solute-binding protein 8 family.</text>
</comment>
<evidence type="ECO:0000259" key="6">
    <source>
        <dbReference type="PROSITE" id="PS50983"/>
    </source>
</evidence>
<accession>B0C044</accession>
<dbReference type="GO" id="GO:0030288">
    <property type="term" value="C:outer membrane-bounded periplasmic space"/>
    <property type="evidence" value="ECO:0007669"/>
    <property type="project" value="TreeGrafter"/>
</dbReference>
<evidence type="ECO:0000256" key="3">
    <source>
        <dbReference type="ARBA" id="ARBA00022448"/>
    </source>
</evidence>
<keyword evidence="8" id="KW-1185">Reference proteome</keyword>
<evidence type="ECO:0000313" key="7">
    <source>
        <dbReference type="EMBL" id="ABW28391.1"/>
    </source>
</evidence>
<proteinExistence type="inferred from homology"/>
<evidence type="ECO:0000256" key="1">
    <source>
        <dbReference type="ARBA" id="ARBA00004196"/>
    </source>
</evidence>
<dbReference type="OrthoDB" id="61776at2"/>
<feature type="signal peptide" evidence="5">
    <location>
        <begin position="1"/>
        <end position="23"/>
    </location>
</feature>
<keyword evidence="3" id="KW-0813">Transport</keyword>
<dbReference type="EMBL" id="CP000828">
    <property type="protein sequence ID" value="ABW28391.1"/>
    <property type="molecule type" value="Genomic_DNA"/>
</dbReference>
<dbReference type="PANTHER" id="PTHR30532">
    <property type="entry name" value="IRON III DICITRATE-BINDING PERIPLASMIC PROTEIN"/>
    <property type="match status" value="1"/>
</dbReference>
<reference evidence="7 8" key="1">
    <citation type="journal article" date="2008" name="Proc. Natl. Acad. Sci. U.S.A.">
        <title>Niche adaptation and genome expansion in the chlorophyll d-producing cyanobacterium Acaryochloris marina.</title>
        <authorList>
            <person name="Swingley W.D."/>
            <person name="Chen M."/>
            <person name="Cheung P.C."/>
            <person name="Conrad A.L."/>
            <person name="Dejesa L.C."/>
            <person name="Hao J."/>
            <person name="Honchak B.M."/>
            <person name="Karbach L.E."/>
            <person name="Kurdoglu A."/>
            <person name="Lahiri S."/>
            <person name="Mastrian S.D."/>
            <person name="Miyashita H."/>
            <person name="Page L."/>
            <person name="Ramakrishna P."/>
            <person name="Satoh S."/>
            <person name="Sattley W.M."/>
            <person name="Shimada Y."/>
            <person name="Taylor H.L."/>
            <person name="Tomo T."/>
            <person name="Tsuchiya T."/>
            <person name="Wang Z.T."/>
            <person name="Raymond J."/>
            <person name="Mimuro M."/>
            <person name="Blankenship R.E."/>
            <person name="Touchman J.W."/>
        </authorList>
    </citation>
    <scope>NUCLEOTIDE SEQUENCE [LARGE SCALE GENOMIC DNA]</scope>
    <source>
        <strain evidence="8">MBIC 11017</strain>
    </source>
</reference>